<dbReference type="PANTHER" id="PTHR19842:SF2">
    <property type="entry name" value="WD REPEAT PROTEIN (AFU_ORTHOLOGUE AFUA_5G04300)"/>
    <property type="match status" value="1"/>
</dbReference>
<organism evidence="6 7">
    <name type="scientific">Talaromyces atroroseus</name>
    <dbReference type="NCBI Taxonomy" id="1441469"/>
    <lineage>
        <taxon>Eukaryota</taxon>
        <taxon>Fungi</taxon>
        <taxon>Dikarya</taxon>
        <taxon>Ascomycota</taxon>
        <taxon>Pezizomycotina</taxon>
        <taxon>Eurotiomycetes</taxon>
        <taxon>Eurotiomycetidae</taxon>
        <taxon>Eurotiales</taxon>
        <taxon>Trichocomaceae</taxon>
        <taxon>Talaromyces</taxon>
        <taxon>Talaromyces sect. Trachyspermi</taxon>
    </lineage>
</organism>
<keyword evidence="7" id="KW-1185">Reference proteome</keyword>
<dbReference type="EMBL" id="LFMY01000012">
    <property type="protein sequence ID" value="OKL57213.1"/>
    <property type="molecule type" value="Genomic_DNA"/>
</dbReference>
<evidence type="ECO:0000313" key="6">
    <source>
        <dbReference type="EMBL" id="OKL57213.1"/>
    </source>
</evidence>
<name>A0A225ADY1_TALAT</name>
<dbReference type="GO" id="GO:0031931">
    <property type="term" value="C:TORC1 complex"/>
    <property type="evidence" value="ECO:0007669"/>
    <property type="project" value="InterPro"/>
</dbReference>
<dbReference type="GO" id="GO:0032956">
    <property type="term" value="P:regulation of actin cytoskeleton organization"/>
    <property type="evidence" value="ECO:0007669"/>
    <property type="project" value="TreeGrafter"/>
</dbReference>
<sequence length="1042" mass="116358">MGSSDESSDGQHLLSRFQAYRPSTAHSNASNTKNHEAHLPKRRGRPKKVAPILNLAESDGLPPVHISLGMRRSRHTSSLHTLDGSVDALQNPHSTRHENSSASRSSVARLPSSTSMASSQPNNATGSRSRRSKAQIRNYYSNSHYSGYVSSSDGEDERTQVDQQRAPSPRLLPAPPPPKSKVKRRESRVIYDSCGICILRHPFAQLDDVPNLPDKVPYSSESGPSSYAQRFRNDLQTPILHVSFSDDEIAAMVTLLSPYGVDSYLFDMCPVDQVSHIIQRIHKGRERQLAKRISKMAHLQKLLTRYGFDNLAAYHQNHQPANSRIDNLLDGIFSGKNSTDFNQSNYVTTAAVLRRRRKADIRGFIKDARLGNLPTRPFYVSATQERVSMQGGRGQNSALECFTPRPHKDYSLQRSLTWKGASNDVINLAWSPDGSNFAVGAAAQCDEHNMQYNRSNNLILGDLMHNSIKELPDHRIPYPVANPNNTHLYMSVSAVQWFDDTLYTSSYDKTVKIWDVSSYTDANCVRTLRHDSKVQVMARSHANPNILATGTDSTLHLWHFNDSHESCLSLDFLKQRSIKNPRMIRDIDLLPASLAWGPSPITQNLLVAGFAGKGYHESDACREGLLAMWRLTESSVEPFQLQPNAQNTFDVKFHPTLSWVATGTSVPSMGSNGTGKDVRSLVRIYEPLDKRRCAIEFDCPALDMNDVSFCPMGRFYISASCTDGVTYVWDFRNPSRILHELPHGNALNQLDEQLTREQADVGVRVALWGDSIENFITGGSDGVLRAWNILLSPDDAHVRDIVTLEDEVMSGAFSPDKSTLLIGDAAGGIHILQPDTDSDTSVQELHYDHGDGNLEMSSAPSDSGREIGQMLLKTGQLVQHPKYGIGQGPAYQGPYAAWARPEGTPDGKLAVTPLLKEIQALQLDQPNQKSHDTATMASQFTVDRQRKVAEIRNRDPSILKRKHHVERESEKKHRHVDVIDLCSDDEECKPPVWIDLTSEPDIENVQRLVPMDEDGYEDDSEGSEDYWFPESCNVDPNIRESE</sequence>
<dbReference type="GO" id="GO:0031932">
    <property type="term" value="C:TORC2 complex"/>
    <property type="evidence" value="ECO:0007669"/>
    <property type="project" value="InterPro"/>
</dbReference>
<feature type="compositionally biased region" description="Acidic residues" evidence="5">
    <location>
        <begin position="1011"/>
        <end position="1024"/>
    </location>
</feature>
<keyword evidence="3" id="KW-0677">Repeat</keyword>
<dbReference type="InterPro" id="IPR019775">
    <property type="entry name" value="WD40_repeat_CS"/>
</dbReference>
<dbReference type="SMART" id="SM00320">
    <property type="entry name" value="WD40"/>
    <property type="match status" value="6"/>
</dbReference>
<evidence type="ECO:0000256" key="4">
    <source>
        <dbReference type="PROSITE-ProRule" id="PRU00221"/>
    </source>
</evidence>
<dbReference type="PROSITE" id="PS50082">
    <property type="entry name" value="WD_REPEATS_2"/>
    <property type="match status" value="1"/>
</dbReference>
<evidence type="ECO:0000256" key="1">
    <source>
        <dbReference type="ARBA" id="ARBA00009890"/>
    </source>
</evidence>
<protein>
    <submittedName>
        <fullName evidence="6">Uncharacterized protein</fullName>
    </submittedName>
</protein>
<feature type="compositionally biased region" description="Polar residues" evidence="5">
    <location>
        <begin position="100"/>
        <end position="127"/>
    </location>
</feature>
<dbReference type="PANTHER" id="PTHR19842">
    <property type="entry name" value="G BETA-LIKE PROTEIN GBL"/>
    <property type="match status" value="1"/>
</dbReference>
<feature type="repeat" description="WD" evidence="4">
    <location>
        <begin position="492"/>
        <end position="518"/>
    </location>
</feature>
<dbReference type="STRING" id="1441469.A0A225ADY1"/>
<accession>A0A225ADY1</accession>
<dbReference type="SUPFAM" id="SSF50978">
    <property type="entry name" value="WD40 repeat-like"/>
    <property type="match status" value="2"/>
</dbReference>
<dbReference type="GeneID" id="31007444"/>
<dbReference type="InterPro" id="IPR015943">
    <property type="entry name" value="WD40/YVTN_repeat-like_dom_sf"/>
</dbReference>
<feature type="compositionally biased region" description="Low complexity" evidence="5">
    <location>
        <begin position="139"/>
        <end position="152"/>
    </location>
</feature>
<evidence type="ECO:0000256" key="3">
    <source>
        <dbReference type="ARBA" id="ARBA00022737"/>
    </source>
</evidence>
<dbReference type="RefSeq" id="XP_020117334.1">
    <property type="nucleotide sequence ID" value="XM_020262609.1"/>
</dbReference>
<evidence type="ECO:0000313" key="7">
    <source>
        <dbReference type="Proteomes" id="UP000214365"/>
    </source>
</evidence>
<feature type="region of interest" description="Disordered" evidence="5">
    <location>
        <begin position="1011"/>
        <end position="1042"/>
    </location>
</feature>
<proteinExistence type="inferred from homology"/>
<dbReference type="AlphaFoldDB" id="A0A225ADY1"/>
<keyword evidence="2 4" id="KW-0853">WD repeat</keyword>
<dbReference type="PROSITE" id="PS00678">
    <property type="entry name" value="WD_REPEATS_1"/>
    <property type="match status" value="1"/>
</dbReference>
<feature type="compositionally biased region" description="Pro residues" evidence="5">
    <location>
        <begin position="170"/>
        <end position="179"/>
    </location>
</feature>
<dbReference type="GO" id="GO:0031929">
    <property type="term" value="P:TOR signaling"/>
    <property type="evidence" value="ECO:0007669"/>
    <property type="project" value="InterPro"/>
</dbReference>
<comment type="similarity">
    <text evidence="1">Belongs to the WD repeat LST8 family.</text>
</comment>
<dbReference type="Proteomes" id="UP000214365">
    <property type="component" value="Unassembled WGS sequence"/>
</dbReference>
<gene>
    <name evidence="6" type="ORF">UA08_07688</name>
</gene>
<evidence type="ECO:0000256" key="5">
    <source>
        <dbReference type="SAM" id="MobiDB-lite"/>
    </source>
</evidence>
<reference evidence="6 7" key="1">
    <citation type="submission" date="2015-06" db="EMBL/GenBank/DDBJ databases">
        <title>Talaromyces atroroseus IBT 11181 draft genome.</title>
        <authorList>
            <person name="Rasmussen K.B."/>
            <person name="Rasmussen S."/>
            <person name="Petersen B."/>
            <person name="Sicheritz-Ponten T."/>
            <person name="Mortensen U.H."/>
            <person name="Thrane U."/>
        </authorList>
    </citation>
    <scope>NUCLEOTIDE SEQUENCE [LARGE SCALE GENOMIC DNA]</scope>
    <source>
        <strain evidence="6 7">IBT 11181</strain>
    </source>
</reference>
<dbReference type="InterPro" id="IPR037588">
    <property type="entry name" value="MLST8"/>
</dbReference>
<dbReference type="InterPro" id="IPR001680">
    <property type="entry name" value="WD40_rpt"/>
</dbReference>
<comment type="caution">
    <text evidence="6">The sequence shown here is derived from an EMBL/GenBank/DDBJ whole genome shotgun (WGS) entry which is preliminary data.</text>
</comment>
<dbReference type="InterPro" id="IPR036322">
    <property type="entry name" value="WD40_repeat_dom_sf"/>
</dbReference>
<dbReference type="OrthoDB" id="10248252at2759"/>
<feature type="region of interest" description="Disordered" evidence="5">
    <location>
        <begin position="1"/>
        <end position="186"/>
    </location>
</feature>
<dbReference type="Pfam" id="PF00400">
    <property type="entry name" value="WD40"/>
    <property type="match status" value="2"/>
</dbReference>
<dbReference type="Gene3D" id="2.130.10.10">
    <property type="entry name" value="YVTN repeat-like/Quinoprotein amine dehydrogenase"/>
    <property type="match status" value="1"/>
</dbReference>
<evidence type="ECO:0000256" key="2">
    <source>
        <dbReference type="ARBA" id="ARBA00022574"/>
    </source>
</evidence>